<dbReference type="InterPro" id="IPR049163">
    <property type="entry name" value="Pif1-like_2B_dom"/>
</dbReference>
<dbReference type="Proteomes" id="UP000515154">
    <property type="component" value="Linkage group LG19"/>
</dbReference>
<keyword evidence="2" id="KW-1185">Reference proteome</keyword>
<dbReference type="AlphaFoldDB" id="A0A6P7TEQ4"/>
<organism evidence="2 3">
    <name type="scientific">Octopus sinensis</name>
    <name type="common">East Asian common octopus</name>
    <dbReference type="NCBI Taxonomy" id="2607531"/>
    <lineage>
        <taxon>Eukaryota</taxon>
        <taxon>Metazoa</taxon>
        <taxon>Spiralia</taxon>
        <taxon>Lophotrochozoa</taxon>
        <taxon>Mollusca</taxon>
        <taxon>Cephalopoda</taxon>
        <taxon>Coleoidea</taxon>
        <taxon>Octopodiformes</taxon>
        <taxon>Octopoda</taxon>
        <taxon>Incirrata</taxon>
        <taxon>Octopodidae</taxon>
        <taxon>Octopus</taxon>
    </lineage>
</organism>
<dbReference type="PANTHER" id="PTHR10492:SF57">
    <property type="entry name" value="ATP-DEPENDENT DNA HELICASE"/>
    <property type="match status" value="1"/>
</dbReference>
<accession>A0A6P7TEQ4</accession>
<dbReference type="Pfam" id="PF21530">
    <property type="entry name" value="Pif1_2B_dom"/>
    <property type="match status" value="1"/>
</dbReference>
<protein>
    <submittedName>
        <fullName evidence="3">Uncharacterized protein LOC115222034</fullName>
    </submittedName>
</protein>
<feature type="domain" description="DNA helicase Pif1-like 2B" evidence="1">
    <location>
        <begin position="39"/>
        <end position="83"/>
    </location>
</feature>
<dbReference type="PANTHER" id="PTHR10492">
    <property type="match status" value="1"/>
</dbReference>
<evidence type="ECO:0000259" key="1">
    <source>
        <dbReference type="Pfam" id="PF21530"/>
    </source>
</evidence>
<dbReference type="KEGG" id="osn:115222034"/>
<evidence type="ECO:0000313" key="2">
    <source>
        <dbReference type="Proteomes" id="UP000515154"/>
    </source>
</evidence>
<gene>
    <name evidence="3" type="primary">LOC115222034</name>
</gene>
<proteinExistence type="predicted"/>
<sequence length="126" mass="14242">MVEKLNHELFQKLTDTSEMTFPSIHTAVDQDQAVQCPVEFQNTLKPTGMSPHNLTLKQDAPIMLLRNLDPTLLCNGTRLIVTSMKPYILQATIITGSHKEENVINPKFPLIPTDVPFEFKMLQLPV</sequence>
<name>A0A6P7TEQ4_9MOLL</name>
<dbReference type="RefSeq" id="XP_029648001.1">
    <property type="nucleotide sequence ID" value="XM_029792141.1"/>
</dbReference>
<reference evidence="3" key="1">
    <citation type="submission" date="2025-08" db="UniProtKB">
        <authorList>
            <consortium name="RefSeq"/>
        </authorList>
    </citation>
    <scope>IDENTIFICATION</scope>
</reference>
<evidence type="ECO:0000313" key="3">
    <source>
        <dbReference type="RefSeq" id="XP_029648001.1"/>
    </source>
</evidence>